<feature type="transmembrane region" description="Helical" evidence="2">
    <location>
        <begin position="7"/>
        <end position="24"/>
    </location>
</feature>
<evidence type="ECO:0000256" key="1">
    <source>
        <dbReference type="SAM" id="MobiDB-lite"/>
    </source>
</evidence>
<accession>A0ABT6TY21</accession>
<evidence type="ECO:0000313" key="3">
    <source>
        <dbReference type="EMBL" id="MDI4668680.1"/>
    </source>
</evidence>
<evidence type="ECO:0000256" key="2">
    <source>
        <dbReference type="SAM" id="Phobius"/>
    </source>
</evidence>
<comment type="caution">
    <text evidence="3">The sequence shown here is derived from an EMBL/GenBank/DDBJ whole genome shotgun (WGS) entry which is preliminary data.</text>
</comment>
<reference evidence="3 4" key="1">
    <citation type="submission" date="2022-02" db="EMBL/GenBank/DDBJ databases">
        <title>Genome analysis of Beneficial Microorganisms for Coral consortium from Pocillopora damicornis.</title>
        <authorList>
            <person name="Rosado P.M."/>
            <person name="Cardoso P.M."/>
            <person name="Rosado J.G."/>
            <person name="Schultz J."/>
            <person name="Rocha U."/>
            <person name="Costa T.K."/>
            <person name="Peixoto R.S."/>
        </authorList>
    </citation>
    <scope>NUCLEOTIDE SEQUENCE [LARGE SCALE GENOMIC DNA]</scope>
    <source>
        <strain evidence="3 4">BMC5</strain>
    </source>
</reference>
<evidence type="ECO:0000313" key="4">
    <source>
        <dbReference type="Proteomes" id="UP001156974"/>
    </source>
</evidence>
<dbReference type="Proteomes" id="UP001156974">
    <property type="component" value="Unassembled WGS sequence"/>
</dbReference>
<protein>
    <submittedName>
        <fullName evidence="3">Uncharacterized protein</fullName>
    </submittedName>
</protein>
<organism evidence="3 4">
    <name type="scientific">Pseudoalteromonas shioyasakiensis</name>
    <dbReference type="NCBI Taxonomy" id="1190813"/>
    <lineage>
        <taxon>Bacteria</taxon>
        <taxon>Pseudomonadati</taxon>
        <taxon>Pseudomonadota</taxon>
        <taxon>Gammaproteobacteria</taxon>
        <taxon>Alteromonadales</taxon>
        <taxon>Pseudoalteromonadaceae</taxon>
        <taxon>Pseudoalteromonas</taxon>
    </lineage>
</organism>
<sequence>MVKLNGFTVLILIAISSLITYLVTSSSNNSEVTATVIESQVNSDSNKEVISTNNKDIHQSTIQVKQLASSEPEGNKVSEEQGQQTNLADRHFSSSESVTNSFITDNGQIKQQSVFGAITIPEFHDFLNNVRGAEENDNSIVREVKLLEMLSQIRTNDVYAEDFACRGKVCAMSFHHEANSDFDLDKLSTFDENYLFTNTSKDESGSTVTRVLFIQTDNPSQLVFTNG</sequence>
<name>A0ABT6TY21_9GAMM</name>
<dbReference type="RefSeq" id="WP_175080695.1">
    <property type="nucleotide sequence ID" value="NZ_JAKUMG010000002.1"/>
</dbReference>
<feature type="region of interest" description="Disordered" evidence="1">
    <location>
        <begin position="70"/>
        <end position="92"/>
    </location>
</feature>
<gene>
    <name evidence="3" type="ORF">MKZ47_06140</name>
</gene>
<proteinExistence type="predicted"/>
<keyword evidence="2" id="KW-0812">Transmembrane</keyword>
<keyword evidence="2" id="KW-0472">Membrane</keyword>
<keyword evidence="2" id="KW-1133">Transmembrane helix</keyword>
<keyword evidence="4" id="KW-1185">Reference proteome</keyword>
<dbReference type="EMBL" id="JAKUMG010000002">
    <property type="protein sequence ID" value="MDI4668680.1"/>
    <property type="molecule type" value="Genomic_DNA"/>
</dbReference>